<feature type="active site" description="Nucleophile" evidence="11">
    <location>
        <position position="251"/>
    </location>
</feature>
<name>W7QHH2_9ALTE</name>
<proteinExistence type="inferred from homology"/>
<evidence type="ECO:0000256" key="7">
    <source>
        <dbReference type="ARBA" id="ARBA00023295"/>
    </source>
</evidence>
<gene>
    <name evidence="11" type="primary">nagZ</name>
    <name evidence="13" type="ORF">DS2_04130</name>
</gene>
<dbReference type="InterPro" id="IPR050226">
    <property type="entry name" value="NagZ_Beta-hexosaminidase"/>
</dbReference>
<evidence type="ECO:0000256" key="2">
    <source>
        <dbReference type="ARBA" id="ARBA00022490"/>
    </source>
</evidence>
<dbReference type="GO" id="GO:0005975">
    <property type="term" value="P:carbohydrate metabolic process"/>
    <property type="evidence" value="ECO:0007669"/>
    <property type="project" value="InterPro"/>
</dbReference>
<evidence type="ECO:0000256" key="6">
    <source>
        <dbReference type="ARBA" id="ARBA00022984"/>
    </source>
</evidence>
<keyword evidence="7 11" id="KW-0326">Glycosidase</keyword>
<dbReference type="GO" id="GO:0008360">
    <property type="term" value="P:regulation of cell shape"/>
    <property type="evidence" value="ECO:0007669"/>
    <property type="project" value="UniProtKB-KW"/>
</dbReference>
<dbReference type="PANTHER" id="PTHR30480">
    <property type="entry name" value="BETA-HEXOSAMINIDASE-RELATED"/>
    <property type="match status" value="1"/>
</dbReference>
<evidence type="ECO:0000256" key="1">
    <source>
        <dbReference type="ARBA" id="ARBA00001231"/>
    </source>
</evidence>
<dbReference type="STRING" id="1328313.DS2_04130"/>
<dbReference type="InterPro" id="IPR017853">
    <property type="entry name" value="GH"/>
</dbReference>
<dbReference type="InterPro" id="IPR022956">
    <property type="entry name" value="Beta_hexosaminidase_bac"/>
</dbReference>
<dbReference type="PROSITE" id="PS00775">
    <property type="entry name" value="GLYCOSYL_HYDROL_F3"/>
    <property type="match status" value="1"/>
</dbReference>
<comment type="subcellular location">
    <subcellularLocation>
        <location evidence="11">Cytoplasm</location>
    </subcellularLocation>
</comment>
<keyword evidence="2 11" id="KW-0963">Cytoplasm</keyword>
<dbReference type="UniPathway" id="UPA00544"/>
<dbReference type="GO" id="GO:0005737">
    <property type="term" value="C:cytoplasm"/>
    <property type="evidence" value="ECO:0007669"/>
    <property type="project" value="UniProtKB-SubCell"/>
</dbReference>
<keyword evidence="5 11" id="KW-0133">Cell shape</keyword>
<evidence type="ECO:0000256" key="3">
    <source>
        <dbReference type="ARBA" id="ARBA00022618"/>
    </source>
</evidence>
<feature type="binding site" evidence="11">
    <location>
        <position position="136"/>
    </location>
    <ligand>
        <name>substrate</name>
    </ligand>
</feature>
<comment type="pathway">
    <text evidence="10 11">Cell wall biogenesis; peptidoglycan recycling.</text>
</comment>
<accession>W7QHH2</accession>
<evidence type="ECO:0000313" key="13">
    <source>
        <dbReference type="EMBL" id="EWH11331.1"/>
    </source>
</evidence>
<protein>
    <recommendedName>
        <fullName evidence="11">Beta-hexosaminidase</fullName>
        <ecNumber evidence="11">3.2.1.52</ecNumber>
    </recommendedName>
    <alternativeName>
        <fullName evidence="11">Beta-N-acetylhexosaminidase</fullName>
    </alternativeName>
    <alternativeName>
        <fullName evidence="11">N-acetyl-beta-glucosaminidase</fullName>
    </alternativeName>
</protein>
<dbReference type="InterPro" id="IPR019800">
    <property type="entry name" value="Glyco_hydro_3_AS"/>
</dbReference>
<comment type="function">
    <text evidence="11">Plays a role in peptidoglycan recycling by cleaving the terminal beta-1,4-linked N-acetylglucosamine (GlcNAc) from peptide-linked peptidoglycan fragments, giving rise to free GlcNAc, anhydro-N-acetylmuramic acid and anhydro-N-acetylmuramic acid-linked peptides.</text>
</comment>
<dbReference type="Proteomes" id="UP000019276">
    <property type="component" value="Unassembled WGS sequence"/>
</dbReference>
<feature type="binding site" evidence="11">
    <location>
        <position position="61"/>
    </location>
    <ligand>
        <name>substrate</name>
    </ligand>
</feature>
<evidence type="ECO:0000313" key="14">
    <source>
        <dbReference type="Proteomes" id="UP000019276"/>
    </source>
</evidence>
<dbReference type="SUPFAM" id="SSF51445">
    <property type="entry name" value="(Trans)glycosidases"/>
    <property type="match status" value="1"/>
</dbReference>
<keyword evidence="9 11" id="KW-0961">Cell wall biogenesis/degradation</keyword>
<evidence type="ECO:0000256" key="4">
    <source>
        <dbReference type="ARBA" id="ARBA00022801"/>
    </source>
</evidence>
<keyword evidence="6 11" id="KW-0573">Peptidoglycan synthesis</keyword>
<dbReference type="InterPro" id="IPR001764">
    <property type="entry name" value="Glyco_hydro_3_N"/>
</dbReference>
<evidence type="ECO:0000256" key="10">
    <source>
        <dbReference type="ARBA" id="ARBA00037880"/>
    </source>
</evidence>
<dbReference type="Gene3D" id="3.20.20.300">
    <property type="entry name" value="Glycoside hydrolase, family 3, N-terminal domain"/>
    <property type="match status" value="1"/>
</dbReference>
<dbReference type="Pfam" id="PF00933">
    <property type="entry name" value="Glyco_hydro_3"/>
    <property type="match status" value="1"/>
</dbReference>
<sequence length="348" mass="38556">MSLMIDVSAFELDAEEQELLQHPFVSSVILFARNFHDKQQIYALTKAIRQAAKRPILIAVDQEGGRVQRFIKGYNKIPAMADAAFFAKTHAKKYPQHNILQELGWLMATEVIASGVDLSFAPVLDLNGVSDVIGKRAFADNPTDVETNAKQFIFGMQQAGMAACGKHFPGHGSVQADTHHAAAVDNRSKEEIFNLDILPFKNLIAQNLLQAVMPAHVIYSNVDDKPAGFSKHWLQTILRKQLGFNGVIFSDDLSMQAANVAGNYVDKAHAAYDAGCTVALACNNREGAVSILDAWQQFKSKQTQAEEKKQQAVLELTVNKPHTFNELEQTQRWRDASKICHQIADVVN</sequence>
<dbReference type="PANTHER" id="PTHR30480:SF13">
    <property type="entry name" value="BETA-HEXOSAMINIDASE"/>
    <property type="match status" value="1"/>
</dbReference>
<keyword evidence="3 11" id="KW-0132">Cell division</keyword>
<dbReference type="OrthoDB" id="9786661at2"/>
<dbReference type="GO" id="GO:0009254">
    <property type="term" value="P:peptidoglycan turnover"/>
    <property type="evidence" value="ECO:0007669"/>
    <property type="project" value="UniProtKB-UniRule"/>
</dbReference>
<keyword evidence="14" id="KW-1185">Reference proteome</keyword>
<keyword evidence="8 11" id="KW-0131">Cell cycle</keyword>
<dbReference type="GO" id="GO:0009252">
    <property type="term" value="P:peptidoglycan biosynthetic process"/>
    <property type="evidence" value="ECO:0007669"/>
    <property type="project" value="UniProtKB-KW"/>
</dbReference>
<evidence type="ECO:0000256" key="8">
    <source>
        <dbReference type="ARBA" id="ARBA00023306"/>
    </source>
</evidence>
<keyword evidence="4 11" id="KW-0378">Hydrolase</keyword>
<dbReference type="EMBL" id="ARZY01000005">
    <property type="protein sequence ID" value="EWH11331.1"/>
    <property type="molecule type" value="Genomic_DNA"/>
</dbReference>
<dbReference type="eggNOG" id="COG1472">
    <property type="taxonomic scope" value="Bacteria"/>
</dbReference>
<dbReference type="RefSeq" id="WP_035013381.1">
    <property type="nucleotide sequence ID" value="NZ_ARZY01000005.1"/>
</dbReference>
<evidence type="ECO:0000256" key="9">
    <source>
        <dbReference type="ARBA" id="ARBA00023316"/>
    </source>
</evidence>
<feature type="binding site" evidence="11">
    <location>
        <begin position="166"/>
        <end position="167"/>
    </location>
    <ligand>
        <name>substrate</name>
    </ligand>
</feature>
<organism evidence="13 14">
    <name type="scientific">Catenovulum agarivorans DS-2</name>
    <dbReference type="NCBI Taxonomy" id="1328313"/>
    <lineage>
        <taxon>Bacteria</taxon>
        <taxon>Pseudomonadati</taxon>
        <taxon>Pseudomonadota</taxon>
        <taxon>Gammaproteobacteria</taxon>
        <taxon>Alteromonadales</taxon>
        <taxon>Alteromonadaceae</taxon>
        <taxon>Catenovulum</taxon>
    </lineage>
</organism>
<evidence type="ECO:0000256" key="11">
    <source>
        <dbReference type="HAMAP-Rule" id="MF_00364"/>
    </source>
</evidence>
<dbReference type="HAMAP" id="MF_00364">
    <property type="entry name" value="NagZ"/>
    <property type="match status" value="1"/>
</dbReference>
<feature type="active site" description="Proton donor/acceptor" evidence="11">
    <location>
        <position position="179"/>
    </location>
</feature>
<comment type="caution">
    <text evidence="13">The sequence shown here is derived from an EMBL/GenBank/DDBJ whole genome shotgun (WGS) entry which is preliminary data.</text>
</comment>
<dbReference type="GO" id="GO:0004563">
    <property type="term" value="F:beta-N-acetylhexosaminidase activity"/>
    <property type="evidence" value="ECO:0007669"/>
    <property type="project" value="UniProtKB-UniRule"/>
</dbReference>
<comment type="similarity">
    <text evidence="11">Belongs to the glycosyl hydrolase 3 family. NagZ subfamily.</text>
</comment>
<dbReference type="GO" id="GO:0071555">
    <property type="term" value="P:cell wall organization"/>
    <property type="evidence" value="ECO:0007669"/>
    <property type="project" value="UniProtKB-KW"/>
</dbReference>
<feature type="site" description="Important for catalytic activity" evidence="11">
    <location>
        <position position="177"/>
    </location>
</feature>
<dbReference type="EC" id="3.2.1.52" evidence="11"/>
<dbReference type="GO" id="GO:0051301">
    <property type="term" value="P:cell division"/>
    <property type="evidence" value="ECO:0007669"/>
    <property type="project" value="UniProtKB-KW"/>
</dbReference>
<comment type="catalytic activity">
    <reaction evidence="1 11">
        <text>Hydrolysis of terminal non-reducing N-acetyl-D-hexosamine residues in N-acetyl-beta-D-hexosaminides.</text>
        <dbReference type="EC" id="3.2.1.52"/>
    </reaction>
</comment>
<dbReference type="FunFam" id="3.20.20.300:FF:000001">
    <property type="entry name" value="Beta-hexosaminidase"/>
    <property type="match status" value="1"/>
</dbReference>
<dbReference type="InterPro" id="IPR036962">
    <property type="entry name" value="Glyco_hydro_3_N_sf"/>
</dbReference>
<feature type="binding site" evidence="11">
    <location>
        <position position="69"/>
    </location>
    <ligand>
        <name>substrate</name>
    </ligand>
</feature>
<evidence type="ECO:0000259" key="12">
    <source>
        <dbReference type="Pfam" id="PF00933"/>
    </source>
</evidence>
<evidence type="ECO:0000256" key="5">
    <source>
        <dbReference type="ARBA" id="ARBA00022960"/>
    </source>
</evidence>
<dbReference type="NCBIfam" id="NF003740">
    <property type="entry name" value="PRK05337.1"/>
    <property type="match status" value="1"/>
</dbReference>
<dbReference type="AlphaFoldDB" id="W7QHH2"/>
<feature type="domain" description="Glycoside hydrolase family 3 N-terminal" evidence="12">
    <location>
        <begin position="11"/>
        <end position="291"/>
    </location>
</feature>
<reference evidence="13 14" key="1">
    <citation type="journal article" date="2014" name="Genome Announc.">
        <title>Draft Genome Sequence of the Agar-Degrading Bacterium Catenovulum sp. Strain DS-2, Isolated from Intestines of Haliotis diversicolor.</title>
        <authorList>
            <person name="Shan D."/>
            <person name="Li X."/>
            <person name="Gu Z."/>
            <person name="Wei G."/>
            <person name="Gao Z."/>
            <person name="Shao Z."/>
        </authorList>
    </citation>
    <scope>NUCLEOTIDE SEQUENCE [LARGE SCALE GENOMIC DNA]</scope>
    <source>
        <strain evidence="13 14">DS-2</strain>
    </source>
</reference>
<dbReference type="PATRIC" id="fig|1328313.3.peg.854"/>